<evidence type="ECO:0000259" key="2">
    <source>
        <dbReference type="Pfam" id="PF16927"/>
    </source>
</evidence>
<sequence>MSTFVTISTLLTALLALVLGVFTIFRNPRSPINRTWFSLSLAVALWTTMYVLIISVAKNDQQAFDYLRVLYIAASFIPALFFHFVLNFLYIRPYSIAFFASYLSAVIFAVLSVFSNAIIGGVKFLENFGRYEEIVTPGFYLFLAYFAFVAGFSVYLLFVALVKADGFRKKQIGFVLAAAVIGFAGGASNFVTDLTGIYPYGQLIVWLYPVLITYGIFTPVRIKIRQG</sequence>
<feature type="transmembrane region" description="Helical" evidence="1">
    <location>
        <begin position="96"/>
        <end position="119"/>
    </location>
</feature>
<protein>
    <recommendedName>
        <fullName evidence="2">Histidine kinase N-terminal 7TM region domain-containing protein</fullName>
    </recommendedName>
</protein>
<keyword evidence="1" id="KW-0812">Transmembrane</keyword>
<dbReference type="AlphaFoldDB" id="A0A1G1Y9R9"/>
<organism evidence="3 4">
    <name type="scientific">Candidatus Buchananbacteria bacterium RIFCSPHIGHO2_01_FULL_47_11b</name>
    <dbReference type="NCBI Taxonomy" id="1797537"/>
    <lineage>
        <taxon>Bacteria</taxon>
        <taxon>Candidatus Buchananiibacteriota</taxon>
    </lineage>
</organism>
<evidence type="ECO:0000313" key="4">
    <source>
        <dbReference type="Proteomes" id="UP000178385"/>
    </source>
</evidence>
<name>A0A1G1Y9R9_9BACT</name>
<feature type="transmembrane region" description="Helical" evidence="1">
    <location>
        <begin position="6"/>
        <end position="25"/>
    </location>
</feature>
<dbReference type="Proteomes" id="UP000178385">
    <property type="component" value="Unassembled WGS sequence"/>
</dbReference>
<feature type="domain" description="Histidine kinase N-terminal 7TM region" evidence="2">
    <location>
        <begin position="9"/>
        <end position="198"/>
    </location>
</feature>
<feature type="transmembrane region" description="Helical" evidence="1">
    <location>
        <begin position="139"/>
        <end position="162"/>
    </location>
</feature>
<dbReference type="EMBL" id="MHIG01000001">
    <property type="protein sequence ID" value="OGY48297.1"/>
    <property type="molecule type" value="Genomic_DNA"/>
</dbReference>
<feature type="transmembrane region" description="Helical" evidence="1">
    <location>
        <begin position="69"/>
        <end position="89"/>
    </location>
</feature>
<keyword evidence="1" id="KW-0472">Membrane</keyword>
<reference evidence="3 4" key="1">
    <citation type="journal article" date="2016" name="Nat. Commun.">
        <title>Thousands of microbial genomes shed light on interconnected biogeochemical processes in an aquifer system.</title>
        <authorList>
            <person name="Anantharaman K."/>
            <person name="Brown C.T."/>
            <person name="Hug L.A."/>
            <person name="Sharon I."/>
            <person name="Castelle C.J."/>
            <person name="Probst A.J."/>
            <person name="Thomas B.C."/>
            <person name="Singh A."/>
            <person name="Wilkins M.J."/>
            <person name="Karaoz U."/>
            <person name="Brodie E.L."/>
            <person name="Williams K.H."/>
            <person name="Hubbard S.S."/>
            <person name="Banfield J.F."/>
        </authorList>
    </citation>
    <scope>NUCLEOTIDE SEQUENCE [LARGE SCALE GENOMIC DNA]</scope>
</reference>
<evidence type="ECO:0000313" key="3">
    <source>
        <dbReference type="EMBL" id="OGY48297.1"/>
    </source>
</evidence>
<dbReference type="InterPro" id="IPR031621">
    <property type="entry name" value="HisKA_7TM"/>
</dbReference>
<feature type="transmembrane region" description="Helical" evidence="1">
    <location>
        <begin position="37"/>
        <end position="57"/>
    </location>
</feature>
<proteinExistence type="predicted"/>
<feature type="transmembrane region" description="Helical" evidence="1">
    <location>
        <begin position="174"/>
        <end position="191"/>
    </location>
</feature>
<evidence type="ECO:0000256" key="1">
    <source>
        <dbReference type="SAM" id="Phobius"/>
    </source>
</evidence>
<accession>A0A1G1Y9R9</accession>
<keyword evidence="1" id="KW-1133">Transmembrane helix</keyword>
<comment type="caution">
    <text evidence="3">The sequence shown here is derived from an EMBL/GenBank/DDBJ whole genome shotgun (WGS) entry which is preliminary data.</text>
</comment>
<feature type="transmembrane region" description="Helical" evidence="1">
    <location>
        <begin position="197"/>
        <end position="217"/>
    </location>
</feature>
<gene>
    <name evidence="3" type="ORF">A2840_02070</name>
</gene>
<dbReference type="Pfam" id="PF16927">
    <property type="entry name" value="HisKA_7TM"/>
    <property type="match status" value="1"/>
</dbReference>